<comment type="subcellular location">
    <subcellularLocation>
        <location evidence="1">Nucleus</location>
    </subcellularLocation>
</comment>
<dbReference type="GO" id="GO:0005634">
    <property type="term" value="C:nucleus"/>
    <property type="evidence" value="ECO:0007669"/>
    <property type="project" value="UniProtKB-SubCell"/>
</dbReference>
<evidence type="ECO:0000256" key="1">
    <source>
        <dbReference type="ARBA" id="ARBA00004123"/>
    </source>
</evidence>
<dbReference type="InterPro" id="IPR001138">
    <property type="entry name" value="Zn2Cys6_DnaBD"/>
</dbReference>
<dbReference type="GO" id="GO:0003677">
    <property type="term" value="F:DNA binding"/>
    <property type="evidence" value="ECO:0007669"/>
    <property type="project" value="InterPro"/>
</dbReference>
<dbReference type="Pfam" id="PF00172">
    <property type="entry name" value="Zn_clus"/>
    <property type="match status" value="1"/>
</dbReference>
<feature type="compositionally biased region" description="Basic and acidic residues" evidence="4">
    <location>
        <begin position="21"/>
        <end position="30"/>
    </location>
</feature>
<dbReference type="GO" id="GO:0008270">
    <property type="term" value="F:zinc ion binding"/>
    <property type="evidence" value="ECO:0007669"/>
    <property type="project" value="InterPro"/>
</dbReference>
<protein>
    <recommendedName>
        <fullName evidence="5">Zn(2)-C6 fungal-type domain-containing protein</fullName>
    </recommendedName>
</protein>
<dbReference type="PROSITE" id="PS00463">
    <property type="entry name" value="ZN2_CY6_FUNGAL_1"/>
    <property type="match status" value="1"/>
</dbReference>
<dbReference type="InterPro" id="IPR050613">
    <property type="entry name" value="Sec_Metabolite_Reg"/>
</dbReference>
<accession>A0A6A6D633</accession>
<dbReference type="PANTHER" id="PTHR31001">
    <property type="entry name" value="UNCHARACTERIZED TRANSCRIPTIONAL REGULATORY PROTEIN"/>
    <property type="match status" value="1"/>
</dbReference>
<dbReference type="Pfam" id="PF04082">
    <property type="entry name" value="Fungal_trans"/>
    <property type="match status" value="1"/>
</dbReference>
<dbReference type="GO" id="GO:0006351">
    <property type="term" value="P:DNA-templated transcription"/>
    <property type="evidence" value="ECO:0007669"/>
    <property type="project" value="InterPro"/>
</dbReference>
<dbReference type="GO" id="GO:0000981">
    <property type="term" value="F:DNA-binding transcription factor activity, RNA polymerase II-specific"/>
    <property type="evidence" value="ECO:0007669"/>
    <property type="project" value="InterPro"/>
</dbReference>
<reference evidence="6" key="1">
    <citation type="journal article" date="2020" name="Stud. Mycol.">
        <title>101 Dothideomycetes genomes: a test case for predicting lifestyles and emergence of pathogens.</title>
        <authorList>
            <person name="Haridas S."/>
            <person name="Albert R."/>
            <person name="Binder M."/>
            <person name="Bloem J."/>
            <person name="Labutti K."/>
            <person name="Salamov A."/>
            <person name="Andreopoulos B."/>
            <person name="Baker S."/>
            <person name="Barry K."/>
            <person name="Bills G."/>
            <person name="Bluhm B."/>
            <person name="Cannon C."/>
            <person name="Castanera R."/>
            <person name="Culley D."/>
            <person name="Daum C."/>
            <person name="Ezra D."/>
            <person name="Gonzalez J."/>
            <person name="Henrissat B."/>
            <person name="Kuo A."/>
            <person name="Liang C."/>
            <person name="Lipzen A."/>
            <person name="Lutzoni F."/>
            <person name="Magnuson J."/>
            <person name="Mondo S."/>
            <person name="Nolan M."/>
            <person name="Ohm R."/>
            <person name="Pangilinan J."/>
            <person name="Park H.-J."/>
            <person name="Ramirez L."/>
            <person name="Alfaro M."/>
            <person name="Sun H."/>
            <person name="Tritt A."/>
            <person name="Yoshinaga Y."/>
            <person name="Zwiers L.-H."/>
            <person name="Turgeon B."/>
            <person name="Goodwin S."/>
            <person name="Spatafora J."/>
            <person name="Crous P."/>
            <person name="Grigoriev I."/>
        </authorList>
    </citation>
    <scope>NUCLEOTIDE SEQUENCE</scope>
    <source>
        <strain evidence="6">CBS 207.26</strain>
    </source>
</reference>
<proteinExistence type="predicted"/>
<sequence>MADFFTTHSPPGPASSPATAAEKKAHKDQPRIRRRNRLITSCLECRRRKLKCDKLQPCTNCTKFSRDCVFLAPALDPAGQAKLAEVKEKMGLLEKTLEEDVARRRSSSKSTSASAATSLLLPGQDGSHSDYEELEDERGLEPTPLATEDAAYYEDADDDLVDLGIQLGKMRITERVGGFVRPRLSEELAQALKEVPPKEENPLSIHAQDSYLAPGRDYVAPSSSFFFAPGIQKTSLMTYLPSKVLADKLIEHYWRAVHVVSRTLHRPSFEQQYENFWRDISTGVEPRVSFQAVVLAALLASIISMPEKRVLSELGVAKESLVENFKQGTEATLARANFLRTTKFETLQAFVMYLIPLCRAEVSRAHSALTGTAIRLAECMGLHRDPSLYSLSPVDVHLRRLIWYQICFLDLRTCEATGPRPQIRRQDFDTKFPLNIDDVDLGHGWNVQEDAKHFTDMTITRMRFECYEMHRLIWAERPRIEKKKTTLTSLLSKIQVFQAAMEKTYLPMLDKRIPLHFLATQIYGILSCRMHVMVLNKYASNQHRLMPERLRQIMIGSSVLILEHSITMETTPALSIWTWYVGALHQYHTALLLLSELYAKARDPAVEARVWRCLDYAFELPAGLDNAEKSRKVLEDLIGRTEMYQSIRRVRAPTNMKPAGPRMWNFSSQHEQEERERRSSSTQLSLTPYTVSSSGPAPALHISHSNIPGQVTPQIPDLDYSSFPAMSAASGPGRGMTGPDSHAYGAFASVTNASGGLMSTGMSPPHHDSDTSSVNMAGGGGQGSNNGASPIEGMPDIDWNEWDRLFPPAEMTGDIIIPPFTFPQFSPTDLQWGSEMQ</sequence>
<evidence type="ECO:0000256" key="4">
    <source>
        <dbReference type="SAM" id="MobiDB-lite"/>
    </source>
</evidence>
<dbReference type="OrthoDB" id="424974at2759"/>
<feature type="compositionally biased region" description="Polar residues" evidence="4">
    <location>
        <begin position="703"/>
        <end position="713"/>
    </location>
</feature>
<feature type="domain" description="Zn(2)-C6 fungal-type" evidence="5">
    <location>
        <begin position="41"/>
        <end position="70"/>
    </location>
</feature>
<keyword evidence="3" id="KW-0539">Nucleus</keyword>
<evidence type="ECO:0000259" key="5">
    <source>
        <dbReference type="PROSITE" id="PS50048"/>
    </source>
</evidence>
<name>A0A6A6D633_9PEZI</name>
<evidence type="ECO:0000313" key="7">
    <source>
        <dbReference type="Proteomes" id="UP000800200"/>
    </source>
</evidence>
<dbReference type="Gene3D" id="4.10.240.10">
    <property type="entry name" value="Zn(2)-C6 fungal-type DNA-binding domain"/>
    <property type="match status" value="1"/>
</dbReference>
<dbReference type="SMART" id="SM00066">
    <property type="entry name" value="GAL4"/>
    <property type="match status" value="1"/>
</dbReference>
<feature type="region of interest" description="Disordered" evidence="4">
    <location>
        <begin position="1"/>
        <end position="30"/>
    </location>
</feature>
<dbReference type="AlphaFoldDB" id="A0A6A6D633"/>
<feature type="compositionally biased region" description="Low complexity" evidence="4">
    <location>
        <begin position="108"/>
        <end position="118"/>
    </location>
</feature>
<evidence type="ECO:0000313" key="6">
    <source>
        <dbReference type="EMBL" id="KAF2174871.1"/>
    </source>
</evidence>
<dbReference type="EMBL" id="ML994762">
    <property type="protein sequence ID" value="KAF2174871.1"/>
    <property type="molecule type" value="Genomic_DNA"/>
</dbReference>
<evidence type="ECO:0000256" key="2">
    <source>
        <dbReference type="ARBA" id="ARBA00022723"/>
    </source>
</evidence>
<dbReference type="InterPro" id="IPR036864">
    <property type="entry name" value="Zn2-C6_fun-type_DNA-bd_sf"/>
</dbReference>
<dbReference type="CDD" id="cd00067">
    <property type="entry name" value="GAL4"/>
    <property type="match status" value="1"/>
</dbReference>
<evidence type="ECO:0000256" key="3">
    <source>
        <dbReference type="ARBA" id="ARBA00023242"/>
    </source>
</evidence>
<dbReference type="SMART" id="SM00906">
    <property type="entry name" value="Fungal_trans"/>
    <property type="match status" value="1"/>
</dbReference>
<organism evidence="6 7">
    <name type="scientific">Zopfia rhizophila CBS 207.26</name>
    <dbReference type="NCBI Taxonomy" id="1314779"/>
    <lineage>
        <taxon>Eukaryota</taxon>
        <taxon>Fungi</taxon>
        <taxon>Dikarya</taxon>
        <taxon>Ascomycota</taxon>
        <taxon>Pezizomycotina</taxon>
        <taxon>Dothideomycetes</taxon>
        <taxon>Dothideomycetes incertae sedis</taxon>
        <taxon>Zopfiaceae</taxon>
        <taxon>Zopfia</taxon>
    </lineage>
</organism>
<dbReference type="PANTHER" id="PTHR31001:SF40">
    <property type="entry name" value="ZN(II)2CYS6 TRANSCRIPTION FACTOR (EUROFUNG)"/>
    <property type="match status" value="1"/>
</dbReference>
<keyword evidence="2" id="KW-0479">Metal-binding</keyword>
<feature type="region of interest" description="Disordered" evidence="4">
    <location>
        <begin position="652"/>
        <end position="718"/>
    </location>
</feature>
<dbReference type="PROSITE" id="PS50048">
    <property type="entry name" value="ZN2_CY6_FUNGAL_2"/>
    <property type="match status" value="1"/>
</dbReference>
<feature type="compositionally biased region" description="Basic and acidic residues" evidence="4">
    <location>
        <begin position="670"/>
        <end position="679"/>
    </location>
</feature>
<dbReference type="InterPro" id="IPR007219">
    <property type="entry name" value="XnlR_reg_dom"/>
</dbReference>
<keyword evidence="7" id="KW-1185">Reference proteome</keyword>
<dbReference type="CDD" id="cd12148">
    <property type="entry name" value="fungal_TF_MHR"/>
    <property type="match status" value="1"/>
</dbReference>
<gene>
    <name evidence="6" type="ORF">K469DRAFT_724950</name>
</gene>
<dbReference type="Proteomes" id="UP000800200">
    <property type="component" value="Unassembled WGS sequence"/>
</dbReference>
<dbReference type="SUPFAM" id="SSF57701">
    <property type="entry name" value="Zn2/Cys6 DNA-binding domain"/>
    <property type="match status" value="1"/>
</dbReference>
<feature type="region of interest" description="Disordered" evidence="4">
    <location>
        <begin position="99"/>
        <end position="141"/>
    </location>
</feature>